<organism evidence="1 2">
    <name type="scientific">Helianthus annuus</name>
    <name type="common">Common sunflower</name>
    <dbReference type="NCBI Taxonomy" id="4232"/>
    <lineage>
        <taxon>Eukaryota</taxon>
        <taxon>Viridiplantae</taxon>
        <taxon>Streptophyta</taxon>
        <taxon>Embryophyta</taxon>
        <taxon>Tracheophyta</taxon>
        <taxon>Spermatophyta</taxon>
        <taxon>Magnoliopsida</taxon>
        <taxon>eudicotyledons</taxon>
        <taxon>Gunneridae</taxon>
        <taxon>Pentapetalae</taxon>
        <taxon>asterids</taxon>
        <taxon>campanulids</taxon>
        <taxon>Asterales</taxon>
        <taxon>Asteraceae</taxon>
        <taxon>Asteroideae</taxon>
        <taxon>Heliantheae alliance</taxon>
        <taxon>Heliantheae</taxon>
        <taxon>Helianthus</taxon>
    </lineage>
</organism>
<protein>
    <submittedName>
        <fullName evidence="1">Uncharacterized protein</fullName>
    </submittedName>
</protein>
<evidence type="ECO:0000313" key="2">
    <source>
        <dbReference type="Proteomes" id="UP000215914"/>
    </source>
</evidence>
<dbReference type="Proteomes" id="UP000215914">
    <property type="component" value="Unassembled WGS sequence"/>
</dbReference>
<name>A0A9K3GWS1_HELAN</name>
<proteinExistence type="predicted"/>
<gene>
    <name evidence="1" type="ORF">HanXRQr2_Chr17g0830341</name>
</gene>
<comment type="caution">
    <text evidence="1">The sequence shown here is derived from an EMBL/GenBank/DDBJ whole genome shotgun (WGS) entry which is preliminary data.</text>
</comment>
<dbReference type="AlphaFoldDB" id="A0A9K3GWS1"/>
<dbReference type="EMBL" id="MNCJ02000332">
    <property type="protein sequence ID" value="KAF5757751.1"/>
    <property type="molecule type" value="Genomic_DNA"/>
</dbReference>
<accession>A0A9K3GWS1</accession>
<dbReference type="Gramene" id="mRNA:HanXRQr2_Chr17g0830341">
    <property type="protein sequence ID" value="mRNA:HanXRQr2_Chr17g0830341"/>
    <property type="gene ID" value="HanXRQr2_Chr17g0830341"/>
</dbReference>
<reference evidence="1" key="2">
    <citation type="submission" date="2020-06" db="EMBL/GenBank/DDBJ databases">
        <title>Helianthus annuus Genome sequencing and assembly Release 2.</title>
        <authorList>
            <person name="Gouzy J."/>
            <person name="Langlade N."/>
            <person name="Munos S."/>
        </authorList>
    </citation>
    <scope>NUCLEOTIDE SEQUENCE</scope>
    <source>
        <tissue evidence="1">Leaves</tissue>
    </source>
</reference>
<sequence>MLEYGSNVLYRGSSIRYLPRIWQNGSLSSPLLHQFGSRVWLFSKILSIYASRILNSVT</sequence>
<keyword evidence="2" id="KW-1185">Reference proteome</keyword>
<reference evidence="1" key="1">
    <citation type="journal article" date="2017" name="Nature">
        <title>The sunflower genome provides insights into oil metabolism, flowering and Asterid evolution.</title>
        <authorList>
            <person name="Badouin H."/>
            <person name="Gouzy J."/>
            <person name="Grassa C.J."/>
            <person name="Murat F."/>
            <person name="Staton S.E."/>
            <person name="Cottret L."/>
            <person name="Lelandais-Briere C."/>
            <person name="Owens G.L."/>
            <person name="Carrere S."/>
            <person name="Mayjonade B."/>
            <person name="Legrand L."/>
            <person name="Gill N."/>
            <person name="Kane N.C."/>
            <person name="Bowers J.E."/>
            <person name="Hubner S."/>
            <person name="Bellec A."/>
            <person name="Berard A."/>
            <person name="Berges H."/>
            <person name="Blanchet N."/>
            <person name="Boniface M.C."/>
            <person name="Brunel D."/>
            <person name="Catrice O."/>
            <person name="Chaidir N."/>
            <person name="Claudel C."/>
            <person name="Donnadieu C."/>
            <person name="Faraut T."/>
            <person name="Fievet G."/>
            <person name="Helmstetter N."/>
            <person name="King M."/>
            <person name="Knapp S.J."/>
            <person name="Lai Z."/>
            <person name="Le Paslier M.C."/>
            <person name="Lippi Y."/>
            <person name="Lorenzon L."/>
            <person name="Mandel J.R."/>
            <person name="Marage G."/>
            <person name="Marchand G."/>
            <person name="Marquand E."/>
            <person name="Bret-Mestries E."/>
            <person name="Morien E."/>
            <person name="Nambeesan S."/>
            <person name="Nguyen T."/>
            <person name="Pegot-Espagnet P."/>
            <person name="Pouilly N."/>
            <person name="Raftis F."/>
            <person name="Sallet E."/>
            <person name="Schiex T."/>
            <person name="Thomas J."/>
            <person name="Vandecasteele C."/>
            <person name="Vares D."/>
            <person name="Vear F."/>
            <person name="Vautrin S."/>
            <person name="Crespi M."/>
            <person name="Mangin B."/>
            <person name="Burke J.M."/>
            <person name="Salse J."/>
            <person name="Munos S."/>
            <person name="Vincourt P."/>
            <person name="Rieseberg L.H."/>
            <person name="Langlade N.B."/>
        </authorList>
    </citation>
    <scope>NUCLEOTIDE SEQUENCE</scope>
    <source>
        <tissue evidence="1">Leaves</tissue>
    </source>
</reference>
<evidence type="ECO:0000313" key="1">
    <source>
        <dbReference type="EMBL" id="KAF5757751.1"/>
    </source>
</evidence>